<feature type="region of interest" description="Disordered" evidence="5">
    <location>
        <begin position="383"/>
        <end position="417"/>
    </location>
</feature>
<evidence type="ECO:0000313" key="7">
    <source>
        <dbReference type="EMBL" id="KAK7290612.1"/>
    </source>
</evidence>
<feature type="region of interest" description="Disordered" evidence="5">
    <location>
        <begin position="202"/>
        <end position="243"/>
    </location>
</feature>
<gene>
    <name evidence="7" type="ORF">RIF29_05158</name>
</gene>
<evidence type="ECO:0000256" key="2">
    <source>
        <dbReference type="ARBA" id="ARBA00023125"/>
    </source>
</evidence>
<organism evidence="7 8">
    <name type="scientific">Crotalaria pallida</name>
    <name type="common">Smooth rattlebox</name>
    <name type="synonym">Crotalaria striata</name>
    <dbReference type="NCBI Taxonomy" id="3830"/>
    <lineage>
        <taxon>Eukaryota</taxon>
        <taxon>Viridiplantae</taxon>
        <taxon>Streptophyta</taxon>
        <taxon>Embryophyta</taxon>
        <taxon>Tracheophyta</taxon>
        <taxon>Spermatophyta</taxon>
        <taxon>Magnoliopsida</taxon>
        <taxon>eudicotyledons</taxon>
        <taxon>Gunneridae</taxon>
        <taxon>Pentapetalae</taxon>
        <taxon>rosids</taxon>
        <taxon>fabids</taxon>
        <taxon>Fabales</taxon>
        <taxon>Fabaceae</taxon>
        <taxon>Papilionoideae</taxon>
        <taxon>50 kb inversion clade</taxon>
        <taxon>genistoids sensu lato</taxon>
        <taxon>core genistoids</taxon>
        <taxon>Crotalarieae</taxon>
        <taxon>Crotalaria</taxon>
    </lineage>
</organism>
<proteinExistence type="predicted"/>
<feature type="domain" description="NAC" evidence="6">
    <location>
        <begin position="16"/>
        <end position="167"/>
    </location>
</feature>
<evidence type="ECO:0000259" key="6">
    <source>
        <dbReference type="PROSITE" id="PS51005"/>
    </source>
</evidence>
<dbReference type="InterPro" id="IPR003441">
    <property type="entry name" value="NAC-dom"/>
</dbReference>
<feature type="compositionally biased region" description="Polar residues" evidence="5">
    <location>
        <begin position="383"/>
        <end position="402"/>
    </location>
</feature>
<dbReference type="PANTHER" id="PTHR31744:SF92">
    <property type="entry name" value="NAC DOMAIN-CONTAINING PROTEIN 87"/>
    <property type="match status" value="1"/>
</dbReference>
<feature type="compositionally biased region" description="Polar residues" evidence="5">
    <location>
        <begin position="226"/>
        <end position="235"/>
    </location>
</feature>
<keyword evidence="8" id="KW-1185">Reference proteome</keyword>
<keyword evidence="2" id="KW-0238">DNA-binding</keyword>
<dbReference type="Gene3D" id="2.170.150.80">
    <property type="entry name" value="NAC domain"/>
    <property type="match status" value="1"/>
</dbReference>
<dbReference type="FunFam" id="2.170.150.80:FF:000006">
    <property type="entry name" value="NAC domain-containing protein 100-like"/>
    <property type="match status" value="1"/>
</dbReference>
<keyword evidence="1" id="KW-0805">Transcription regulation</keyword>
<dbReference type="EMBL" id="JAYWIO010000001">
    <property type="protein sequence ID" value="KAK7290612.1"/>
    <property type="molecule type" value="Genomic_DNA"/>
</dbReference>
<evidence type="ECO:0000256" key="3">
    <source>
        <dbReference type="ARBA" id="ARBA00023163"/>
    </source>
</evidence>
<dbReference type="PROSITE" id="PS51005">
    <property type="entry name" value="NAC"/>
    <property type="match status" value="1"/>
</dbReference>
<keyword evidence="3" id="KW-0804">Transcription</keyword>
<reference evidence="7 8" key="1">
    <citation type="submission" date="2024-01" db="EMBL/GenBank/DDBJ databases">
        <title>The genomes of 5 underutilized Papilionoideae crops provide insights into root nodulation and disease resistanc.</title>
        <authorList>
            <person name="Yuan L."/>
        </authorList>
    </citation>
    <scope>NUCLEOTIDE SEQUENCE [LARGE SCALE GENOMIC DNA]</scope>
    <source>
        <strain evidence="7">ZHUSHIDOU_FW_LH</strain>
        <tissue evidence="7">Leaf</tissue>
    </source>
</reference>
<evidence type="ECO:0000313" key="8">
    <source>
        <dbReference type="Proteomes" id="UP001372338"/>
    </source>
</evidence>
<dbReference type="Pfam" id="PF02365">
    <property type="entry name" value="NAM"/>
    <property type="match status" value="1"/>
</dbReference>
<evidence type="ECO:0000256" key="4">
    <source>
        <dbReference type="ARBA" id="ARBA00023242"/>
    </source>
</evidence>
<evidence type="ECO:0000256" key="5">
    <source>
        <dbReference type="SAM" id="MobiDB-lite"/>
    </source>
</evidence>
<dbReference type="GO" id="GO:0000976">
    <property type="term" value="F:transcription cis-regulatory region binding"/>
    <property type="evidence" value="ECO:0007669"/>
    <property type="project" value="UniProtKB-ARBA"/>
</dbReference>
<dbReference type="AlphaFoldDB" id="A0AAN9PAF9"/>
<dbReference type="Proteomes" id="UP001372338">
    <property type="component" value="Unassembled WGS sequence"/>
</dbReference>
<dbReference type="GO" id="GO:0006355">
    <property type="term" value="P:regulation of DNA-templated transcription"/>
    <property type="evidence" value="ECO:0007669"/>
    <property type="project" value="InterPro"/>
</dbReference>
<dbReference type="SUPFAM" id="SSF101941">
    <property type="entry name" value="NAC domain"/>
    <property type="match status" value="1"/>
</dbReference>
<name>A0AAN9PAF9_CROPI</name>
<comment type="caution">
    <text evidence="7">The sequence shown here is derived from an EMBL/GenBank/DDBJ whole genome shotgun (WGS) entry which is preliminary data.</text>
</comment>
<dbReference type="PANTHER" id="PTHR31744">
    <property type="entry name" value="PROTEIN CUP-SHAPED COTYLEDON 2-RELATED"/>
    <property type="match status" value="1"/>
</dbReference>
<dbReference type="InterPro" id="IPR036093">
    <property type="entry name" value="NAC_dom_sf"/>
</dbReference>
<evidence type="ECO:0000256" key="1">
    <source>
        <dbReference type="ARBA" id="ARBA00023015"/>
    </source>
</evidence>
<dbReference type="GO" id="GO:0005634">
    <property type="term" value="C:nucleus"/>
    <property type="evidence" value="ECO:0007669"/>
    <property type="project" value="UniProtKB-ARBA"/>
</dbReference>
<protein>
    <recommendedName>
        <fullName evidence="6">NAC domain-containing protein</fullName>
    </recommendedName>
</protein>
<accession>A0AAN9PAF9</accession>
<sequence length="442" mass="49683">MEEPVVVNKGEEPLDLPPGFRFHPTDEEIITFYLTEKVINNNFSATAIGEVDLNKCEPWDLPKKAKMGEKDWYFFCQKDRKYPTGMRTNRATESGYWKATGKDKEIYKGKGNLVGMKKTLVFYKGRAPKGEKTNWVMHEFRLEGKFACFNLPKAAKDEWVVSKVFHKNTDVKKTPIIPGGLLRMNSIGDDIILDCSSLPPLMDPPPYSNNNNNTNKPSGYIDNDLKGNTTNPPLLSSSSNHKSSSDGYYLPSFSINNHHHQLLIKPQDHRSYEMMINPINNNDYLSNNQANFSISSSNNNSNTALSQLQYRVQNPTPSLQQNMYSDYYMHQNKINSLMLPKMVVPAASSGFGVNNSNCDEAFLRAFAAKNDECKVEQSVVSVSQDTGLSNDRNTTETSSAVSKQDIGGMNNNNNNRALYEDLEGPSSVAPLSDLDCIWDDDY</sequence>
<keyword evidence="4" id="KW-0539">Nucleus</keyword>